<keyword evidence="4" id="KW-0472">Membrane</keyword>
<evidence type="ECO:0000256" key="4">
    <source>
        <dbReference type="ARBA" id="ARBA00023136"/>
    </source>
</evidence>
<evidence type="ECO:0000313" key="6">
    <source>
        <dbReference type="EMBL" id="MBF9238882.1"/>
    </source>
</evidence>
<keyword evidence="5" id="KW-0732">Signal</keyword>
<evidence type="ECO:0000313" key="7">
    <source>
        <dbReference type="Proteomes" id="UP000597617"/>
    </source>
</evidence>
<dbReference type="NCBIfam" id="TIGR01352">
    <property type="entry name" value="tonB_Cterm"/>
    <property type="match status" value="1"/>
</dbReference>
<dbReference type="EMBL" id="JADQDQ010000008">
    <property type="protein sequence ID" value="MBF9238882.1"/>
    <property type="molecule type" value="Genomic_DNA"/>
</dbReference>
<reference evidence="6 7" key="1">
    <citation type="submission" date="2020-11" db="EMBL/GenBank/DDBJ databases">
        <authorList>
            <person name="Kim M.K."/>
        </authorList>
    </citation>
    <scope>NUCLEOTIDE SEQUENCE [LARGE SCALE GENOMIC DNA]</scope>
    <source>
        <strain evidence="6 7">BT683</strain>
    </source>
</reference>
<dbReference type="Gene3D" id="3.30.1150.10">
    <property type="match status" value="1"/>
</dbReference>
<dbReference type="SUPFAM" id="SSF74653">
    <property type="entry name" value="TolA/TonB C-terminal domain"/>
    <property type="match status" value="1"/>
</dbReference>
<feature type="chain" id="PRO_5045566034" evidence="5">
    <location>
        <begin position="20"/>
        <end position="164"/>
    </location>
</feature>
<dbReference type="InterPro" id="IPR006260">
    <property type="entry name" value="TonB/TolA_C"/>
</dbReference>
<comment type="caution">
    <text evidence="6">The sequence shown here is derived from an EMBL/GenBank/DDBJ whole genome shotgun (WGS) entry which is preliminary data.</text>
</comment>
<evidence type="ECO:0000256" key="1">
    <source>
        <dbReference type="ARBA" id="ARBA00004167"/>
    </source>
</evidence>
<name>A0ABS0IKI1_9BACT</name>
<proteinExistence type="predicted"/>
<dbReference type="Proteomes" id="UP000597617">
    <property type="component" value="Unassembled WGS sequence"/>
</dbReference>
<evidence type="ECO:0000256" key="5">
    <source>
        <dbReference type="SAM" id="SignalP"/>
    </source>
</evidence>
<evidence type="ECO:0000256" key="2">
    <source>
        <dbReference type="ARBA" id="ARBA00022692"/>
    </source>
</evidence>
<feature type="signal peptide" evidence="5">
    <location>
        <begin position="1"/>
        <end position="19"/>
    </location>
</feature>
<evidence type="ECO:0000256" key="3">
    <source>
        <dbReference type="ARBA" id="ARBA00022989"/>
    </source>
</evidence>
<protein>
    <submittedName>
        <fullName evidence="6">TonB family protein</fullName>
    </submittedName>
</protein>
<gene>
    <name evidence="6" type="ORF">I2I05_15875</name>
</gene>
<comment type="subcellular location">
    <subcellularLocation>
        <location evidence="1">Membrane</location>
        <topology evidence="1">Single-pass membrane protein</topology>
    </subcellularLocation>
</comment>
<organism evidence="6 7">
    <name type="scientific">Hymenobacter jeongseonensis</name>
    <dbReference type="NCBI Taxonomy" id="2791027"/>
    <lineage>
        <taxon>Bacteria</taxon>
        <taxon>Pseudomonadati</taxon>
        <taxon>Bacteroidota</taxon>
        <taxon>Cytophagia</taxon>
        <taxon>Cytophagales</taxon>
        <taxon>Hymenobacteraceae</taxon>
        <taxon>Hymenobacter</taxon>
    </lineage>
</organism>
<keyword evidence="7" id="KW-1185">Reference proteome</keyword>
<keyword evidence="3" id="KW-1133">Transmembrane helix</keyword>
<accession>A0ABS0IKI1</accession>
<dbReference type="RefSeq" id="WP_196283241.1">
    <property type="nucleotide sequence ID" value="NZ_JADQDQ010000008.1"/>
</dbReference>
<sequence>MRTALLLAGVFFLQLRAQAQGYSAPGMPLHLQRRVPPSAAKPQVATVASSILPRFWQQIDTAQRREAQQLYHFTNRQLKYPSNSLRAGIDGKLHVHLTVAADGSVSRATIIRRELKAEGGDAVYAEKGYADLDAEALRVSHSLRFKPSNVAVDTVTITYRFLMQ</sequence>
<keyword evidence="2" id="KW-0812">Transmembrane</keyword>